<sequence length="772" mass="86652">MVSNAANSTGEELLKGFIKGRIIDASTEEGVPYASIIIAQDGKTVGGNITDTDGRFIVKDLQEGNYLLTVQFMGYESKSLPVSVGKKADQNVGLIKIKPSDKVLDGVTVSSERIKVQQQLGKKVVNITPELIAGNTNIAEVLQQIPDVNIDGDGKISLRGESNVRVLIDNKPTQLSAEEALKSLSPELVDRIDVITNPSAKYDPEGLSGIINIITKKNNIKGFNGATRLSLGTNDKYMGGMNFNYRVNKFNFFVEANAAKRRFVNEKGFTRTFDNTENVLSQNQTVGENSGFQQYKIGTDYFIDSVNTLSFYYQYFKWQQEGKNPFEQNLEDAQNKSTILGNSTSKNINEGHQFDLNYRRDFKNGFLESDLWAMDGHGQFSTSNSQHEHGGTGTLNQRNSNFFTFQIFVPSFDYTLNINKKHKVELGYKGEYLDAFSNSENFNGSELHQFGYDYNGAISGLYSTYSTQINKLQLQAGLRAERASQTGIIKKEGQDTPFTYSYNSLFPSLTIVEPLNKKSTIGFSYSRRVRRPNIDQIAPFEVYSDPQNVQRGNPNLKPSFTNSLELSYNLNGEKYSLSVSPYTRLGNDVIRSYSFFDEQLQANVSTFDNLGSVQTYGLSLSGDVTLFKWWTTSGGVDLTHIDFNDTTYNIPNRPNMNTNFKWNNTFTLPAKFKLVTNANYSGYNYGLQNTSDPAYALTMTLSRNILQNKGNLSLRAQNIVYSGYRNHVYGLGFEEENFYIGEQPIYTVNFSYRFGNMKIAGRKRKINTQGGL</sequence>
<keyword evidence="6" id="KW-0675">Receptor</keyword>
<feature type="domain" description="TonB-dependent receptor plug" evidence="4">
    <location>
        <begin position="124"/>
        <end position="210"/>
    </location>
</feature>
<evidence type="ECO:0000259" key="5">
    <source>
        <dbReference type="Pfam" id="PF14905"/>
    </source>
</evidence>
<dbReference type="InterPro" id="IPR041700">
    <property type="entry name" value="OMP_b-brl_3"/>
</dbReference>
<protein>
    <submittedName>
        <fullName evidence="6">TonB-dependent receptor</fullName>
    </submittedName>
</protein>
<evidence type="ECO:0000256" key="2">
    <source>
        <dbReference type="ARBA" id="ARBA00023136"/>
    </source>
</evidence>
<dbReference type="Proteomes" id="UP001354989">
    <property type="component" value="Chromosome"/>
</dbReference>
<name>A0ABM7VG21_9BACT</name>
<evidence type="ECO:0000256" key="1">
    <source>
        <dbReference type="ARBA" id="ARBA00004442"/>
    </source>
</evidence>
<feature type="domain" description="Outer membrane protein beta-barrel" evidence="5">
    <location>
        <begin position="392"/>
        <end position="752"/>
    </location>
</feature>
<dbReference type="Gene3D" id="2.40.170.20">
    <property type="entry name" value="TonB-dependent receptor, beta-barrel domain"/>
    <property type="match status" value="1"/>
</dbReference>
<evidence type="ECO:0000313" key="7">
    <source>
        <dbReference type="Proteomes" id="UP001354989"/>
    </source>
</evidence>
<dbReference type="PANTHER" id="PTHR40980:SF4">
    <property type="entry name" value="TONB-DEPENDENT RECEPTOR-LIKE BETA-BARREL DOMAIN-CONTAINING PROTEIN"/>
    <property type="match status" value="1"/>
</dbReference>
<dbReference type="SUPFAM" id="SSF49464">
    <property type="entry name" value="Carboxypeptidase regulatory domain-like"/>
    <property type="match status" value="1"/>
</dbReference>
<comment type="subcellular location">
    <subcellularLocation>
        <location evidence="1">Cell outer membrane</location>
    </subcellularLocation>
</comment>
<dbReference type="SUPFAM" id="SSF56935">
    <property type="entry name" value="Porins"/>
    <property type="match status" value="1"/>
</dbReference>
<dbReference type="Pfam" id="PF13715">
    <property type="entry name" value="CarbopepD_reg_2"/>
    <property type="match status" value="1"/>
</dbReference>
<dbReference type="Gene3D" id="2.60.40.1120">
    <property type="entry name" value="Carboxypeptidase-like, regulatory domain"/>
    <property type="match status" value="1"/>
</dbReference>
<evidence type="ECO:0000259" key="4">
    <source>
        <dbReference type="Pfam" id="PF07715"/>
    </source>
</evidence>
<keyword evidence="2" id="KW-0472">Membrane</keyword>
<reference evidence="6 7" key="1">
    <citation type="submission" date="2021-12" db="EMBL/GenBank/DDBJ databases">
        <title>Genome sequencing of bacteria with rrn-lacking chromosome and rrn-plasmid.</title>
        <authorList>
            <person name="Anda M."/>
            <person name="Iwasaki W."/>
        </authorList>
    </citation>
    <scope>NUCLEOTIDE SEQUENCE [LARGE SCALE GENOMIC DNA]</scope>
    <source>
        <strain evidence="6 7">NBRC 101262</strain>
    </source>
</reference>
<evidence type="ECO:0000256" key="3">
    <source>
        <dbReference type="ARBA" id="ARBA00023237"/>
    </source>
</evidence>
<evidence type="ECO:0000313" key="6">
    <source>
        <dbReference type="EMBL" id="BDC99913.1"/>
    </source>
</evidence>
<dbReference type="InterPro" id="IPR036942">
    <property type="entry name" value="Beta-barrel_TonB_sf"/>
</dbReference>
<organism evidence="6 7">
    <name type="scientific">Persicobacter psychrovividus</name>
    <dbReference type="NCBI Taxonomy" id="387638"/>
    <lineage>
        <taxon>Bacteria</taxon>
        <taxon>Pseudomonadati</taxon>
        <taxon>Bacteroidota</taxon>
        <taxon>Cytophagia</taxon>
        <taxon>Cytophagales</taxon>
        <taxon>Persicobacteraceae</taxon>
        <taxon>Persicobacter</taxon>
    </lineage>
</organism>
<accession>A0ABM7VG21</accession>
<dbReference type="EMBL" id="AP025292">
    <property type="protein sequence ID" value="BDC99913.1"/>
    <property type="molecule type" value="Genomic_DNA"/>
</dbReference>
<dbReference type="Gene3D" id="2.170.130.10">
    <property type="entry name" value="TonB-dependent receptor, plug domain"/>
    <property type="match status" value="1"/>
</dbReference>
<gene>
    <name evidence="6" type="ORF">PEPS_21940</name>
</gene>
<dbReference type="Pfam" id="PF14905">
    <property type="entry name" value="OMP_b-brl_3"/>
    <property type="match status" value="1"/>
</dbReference>
<keyword evidence="3" id="KW-0998">Cell outer membrane</keyword>
<dbReference type="PANTHER" id="PTHR40980">
    <property type="entry name" value="PLUG DOMAIN-CONTAINING PROTEIN"/>
    <property type="match status" value="1"/>
</dbReference>
<dbReference type="InterPro" id="IPR008969">
    <property type="entry name" value="CarboxyPept-like_regulatory"/>
</dbReference>
<dbReference type="InterPro" id="IPR012910">
    <property type="entry name" value="Plug_dom"/>
</dbReference>
<proteinExistence type="predicted"/>
<dbReference type="InterPro" id="IPR037066">
    <property type="entry name" value="Plug_dom_sf"/>
</dbReference>
<dbReference type="Pfam" id="PF07715">
    <property type="entry name" value="Plug"/>
    <property type="match status" value="1"/>
</dbReference>
<keyword evidence="7" id="KW-1185">Reference proteome</keyword>